<dbReference type="AlphaFoldDB" id="A0A3B0SAH4"/>
<reference evidence="2" key="1">
    <citation type="submission" date="2018-06" db="EMBL/GenBank/DDBJ databases">
        <authorList>
            <person name="Zhirakovskaya E."/>
        </authorList>
    </citation>
    <scope>NUCLEOTIDE SEQUENCE</scope>
</reference>
<protein>
    <recommendedName>
        <fullName evidence="3">Tetratricopeptide repeat-like domain-containing protein</fullName>
    </recommendedName>
</protein>
<organism evidence="2">
    <name type="scientific">hydrothermal vent metagenome</name>
    <dbReference type="NCBI Taxonomy" id="652676"/>
    <lineage>
        <taxon>unclassified sequences</taxon>
        <taxon>metagenomes</taxon>
        <taxon>ecological metagenomes</taxon>
    </lineage>
</organism>
<evidence type="ECO:0000313" key="2">
    <source>
        <dbReference type="EMBL" id="VAV99751.1"/>
    </source>
</evidence>
<accession>A0A3B0SAH4</accession>
<gene>
    <name evidence="2" type="ORF">MNBD_ALPHA07-68</name>
</gene>
<proteinExistence type="predicted"/>
<feature type="transmembrane region" description="Helical" evidence="1">
    <location>
        <begin position="27"/>
        <end position="44"/>
    </location>
</feature>
<evidence type="ECO:0000256" key="1">
    <source>
        <dbReference type="SAM" id="Phobius"/>
    </source>
</evidence>
<keyword evidence="1" id="KW-1133">Transmembrane helix</keyword>
<dbReference type="EMBL" id="UOEG01000197">
    <property type="protein sequence ID" value="VAV99751.1"/>
    <property type="molecule type" value="Genomic_DNA"/>
</dbReference>
<sequence>MSETDSFIDEVTEEVRRDRLFVLMKRYGWIAILLVFVLVGGAAWNEWSKAKTRAVAQDFGDNILAALELDERGDRAKALAALDSEDPSAKAVLDLLAAGEFSADDPQAAAARLLALADRDGTAPVYRQIAILKAVAIPGSGLSAQDRRARLDGIALVGGLTGLLADEQLAYLDIETGDKDAALERLQGIIENAETPAGLRQRVTQVIVALGGALPGG</sequence>
<evidence type="ECO:0008006" key="3">
    <source>
        <dbReference type="Google" id="ProtNLM"/>
    </source>
</evidence>
<keyword evidence="1" id="KW-0472">Membrane</keyword>
<keyword evidence="1" id="KW-0812">Transmembrane</keyword>
<name>A0A3B0SAH4_9ZZZZ</name>